<evidence type="ECO:0000256" key="3">
    <source>
        <dbReference type="PROSITE-ProRule" id="PRU00221"/>
    </source>
</evidence>
<dbReference type="PANTHER" id="PTHR22847">
    <property type="entry name" value="WD40 REPEAT PROTEIN"/>
    <property type="match status" value="1"/>
</dbReference>
<evidence type="ECO:0000256" key="2">
    <source>
        <dbReference type="ARBA" id="ARBA00022737"/>
    </source>
</evidence>
<proteinExistence type="predicted"/>
<evidence type="ECO:0000256" key="4">
    <source>
        <dbReference type="SAM" id="MobiDB-lite"/>
    </source>
</evidence>
<dbReference type="SMART" id="SM00320">
    <property type="entry name" value="WD40"/>
    <property type="match status" value="6"/>
</dbReference>
<dbReference type="InterPro" id="IPR019775">
    <property type="entry name" value="WD40_repeat_CS"/>
</dbReference>
<feature type="compositionally biased region" description="Acidic residues" evidence="4">
    <location>
        <begin position="402"/>
        <end position="416"/>
    </location>
</feature>
<dbReference type="Pfam" id="PF00400">
    <property type="entry name" value="WD40"/>
    <property type="match status" value="2"/>
</dbReference>
<dbReference type="EMBL" id="OZ037946">
    <property type="protein sequence ID" value="CAL1704298.1"/>
    <property type="molecule type" value="Genomic_DNA"/>
</dbReference>
<keyword evidence="6" id="KW-1185">Reference proteome</keyword>
<dbReference type="Proteomes" id="UP001497453">
    <property type="component" value="Chromosome 3"/>
</dbReference>
<evidence type="ECO:0008006" key="7">
    <source>
        <dbReference type="Google" id="ProtNLM"/>
    </source>
</evidence>
<accession>A0ABP1D8V1</accession>
<dbReference type="PROSITE" id="PS00678">
    <property type="entry name" value="WD_REPEATS_1"/>
    <property type="match status" value="2"/>
</dbReference>
<keyword evidence="1 3" id="KW-0853">WD repeat</keyword>
<dbReference type="PRINTS" id="PR00320">
    <property type="entry name" value="GPROTEINBRPT"/>
</dbReference>
<dbReference type="SUPFAM" id="SSF50978">
    <property type="entry name" value="WD40 repeat-like"/>
    <property type="match status" value="1"/>
</dbReference>
<dbReference type="PROSITE" id="PS50294">
    <property type="entry name" value="WD_REPEATS_REGION"/>
    <property type="match status" value="2"/>
</dbReference>
<keyword evidence="2" id="KW-0677">Repeat</keyword>
<feature type="repeat" description="WD" evidence="3">
    <location>
        <begin position="81"/>
        <end position="128"/>
    </location>
</feature>
<reference evidence="6" key="1">
    <citation type="submission" date="2024-04" db="EMBL/GenBank/DDBJ databases">
        <authorList>
            <person name="Shaw F."/>
            <person name="Minotto A."/>
        </authorList>
    </citation>
    <scope>NUCLEOTIDE SEQUENCE [LARGE SCALE GENOMIC DNA]</scope>
</reference>
<organism evidence="5 6">
    <name type="scientific">Somion occarium</name>
    <dbReference type="NCBI Taxonomy" id="3059160"/>
    <lineage>
        <taxon>Eukaryota</taxon>
        <taxon>Fungi</taxon>
        <taxon>Dikarya</taxon>
        <taxon>Basidiomycota</taxon>
        <taxon>Agaricomycotina</taxon>
        <taxon>Agaricomycetes</taxon>
        <taxon>Polyporales</taxon>
        <taxon>Cerrenaceae</taxon>
        <taxon>Somion</taxon>
    </lineage>
</organism>
<dbReference type="InterPro" id="IPR020472">
    <property type="entry name" value="WD40_PAC1"/>
</dbReference>
<evidence type="ECO:0000313" key="5">
    <source>
        <dbReference type="EMBL" id="CAL1704298.1"/>
    </source>
</evidence>
<evidence type="ECO:0000313" key="6">
    <source>
        <dbReference type="Proteomes" id="UP001497453"/>
    </source>
</evidence>
<protein>
    <recommendedName>
        <fullName evidence="7">WD40 repeat-like protein</fullName>
    </recommendedName>
</protein>
<dbReference type="PROSITE" id="PS50082">
    <property type="entry name" value="WD_REPEATS_2"/>
    <property type="match status" value="2"/>
</dbReference>
<feature type="repeat" description="WD" evidence="3">
    <location>
        <begin position="129"/>
        <end position="164"/>
    </location>
</feature>
<dbReference type="PANTHER" id="PTHR22847:SF637">
    <property type="entry name" value="WD REPEAT DOMAIN 5B"/>
    <property type="match status" value="1"/>
</dbReference>
<gene>
    <name evidence="5" type="ORF">GFSPODELE1_LOCUS4943</name>
</gene>
<dbReference type="InterPro" id="IPR015943">
    <property type="entry name" value="WD40/YVTN_repeat-like_dom_sf"/>
</dbReference>
<name>A0ABP1D8V1_9APHY</name>
<sequence>MVNVRKDETTYSGSFLRAEAELVLEEARRAKAEKTKDLGSPIKLSGLALAIQVRGNHAWIAENTSVIRKIDLETGKTLQVFRGHTAPATSLAFYEKVPGSGDDGILISGSWDKTINVWDVETKQLISSTPAHTDFVKSLLVIPSLKLLVSSSSDKIVRFWDLSSLHNGKPLQSVGSISAHTRPVESLYARPESNSTAILYTGDTMGIIKVWELSKEADVSPPRFRATQIDDLQNHRTGVNEMYHGNGQLWTASSDDTVQIIDHPTQASSSSKPIPPITHPTAVKAILPISLTPLAEPYLLTGSGDVIRVYDVSSPREPELLNTVDAHWHDVTALRLWMRRTAVEGQLGKVMVEPWVISTSLDGTIRKWKLTELLQPPPPKPIETTALAPVEPVKLEKTSGLTEEEERELAELMEDD</sequence>
<dbReference type="InterPro" id="IPR036322">
    <property type="entry name" value="WD40_repeat_dom_sf"/>
</dbReference>
<dbReference type="Gene3D" id="2.130.10.10">
    <property type="entry name" value="YVTN repeat-like/Quinoprotein amine dehydrogenase"/>
    <property type="match status" value="2"/>
</dbReference>
<evidence type="ECO:0000256" key="1">
    <source>
        <dbReference type="ARBA" id="ARBA00022574"/>
    </source>
</evidence>
<dbReference type="InterPro" id="IPR001680">
    <property type="entry name" value="WD40_rpt"/>
</dbReference>
<feature type="region of interest" description="Disordered" evidence="4">
    <location>
        <begin position="393"/>
        <end position="416"/>
    </location>
</feature>